<keyword evidence="4" id="KW-0227">DNA damage</keyword>
<keyword evidence="3" id="KW-0808">Transferase</keyword>
<evidence type="ECO:0000256" key="2">
    <source>
        <dbReference type="ARBA" id="ARBA00022603"/>
    </source>
</evidence>
<evidence type="ECO:0000256" key="1">
    <source>
        <dbReference type="ARBA" id="ARBA00001286"/>
    </source>
</evidence>
<dbReference type="InterPro" id="IPR052520">
    <property type="entry name" value="ATL_DNA_repair"/>
</dbReference>
<dbReference type="InterPro" id="IPR001497">
    <property type="entry name" value="MethylDNA_cys_MeTrfase_AS"/>
</dbReference>
<dbReference type="Gene3D" id="1.10.10.10">
    <property type="entry name" value="Winged helix-like DNA-binding domain superfamily/Winged helix DNA-binding domain"/>
    <property type="match status" value="1"/>
</dbReference>
<dbReference type="CDD" id="cd06445">
    <property type="entry name" value="ATase"/>
    <property type="match status" value="1"/>
</dbReference>
<accession>A0A9D1VT69</accession>
<feature type="compositionally biased region" description="Basic and acidic residues" evidence="7">
    <location>
        <begin position="1"/>
        <end position="21"/>
    </location>
</feature>
<dbReference type="AlphaFoldDB" id="A0A9D1VT69"/>
<reference evidence="9" key="2">
    <citation type="submission" date="2021-04" db="EMBL/GenBank/DDBJ databases">
        <authorList>
            <person name="Gilroy R."/>
        </authorList>
    </citation>
    <scope>NUCLEOTIDE SEQUENCE</scope>
    <source>
        <strain evidence="9">26628</strain>
    </source>
</reference>
<dbReference type="InterPro" id="IPR014048">
    <property type="entry name" value="MethylDNA_cys_MeTrfase_DNA-bd"/>
</dbReference>
<evidence type="ECO:0000256" key="6">
    <source>
        <dbReference type="ARBA" id="ARBA00049348"/>
    </source>
</evidence>
<evidence type="ECO:0000259" key="8">
    <source>
        <dbReference type="Pfam" id="PF01035"/>
    </source>
</evidence>
<evidence type="ECO:0000313" key="10">
    <source>
        <dbReference type="Proteomes" id="UP000824249"/>
    </source>
</evidence>
<dbReference type="Pfam" id="PF01035">
    <property type="entry name" value="DNA_binding_1"/>
    <property type="match status" value="1"/>
</dbReference>
<comment type="caution">
    <text evidence="9">The sequence shown here is derived from an EMBL/GenBank/DDBJ whole genome shotgun (WGS) entry which is preliminary data.</text>
</comment>
<evidence type="ECO:0000256" key="7">
    <source>
        <dbReference type="SAM" id="MobiDB-lite"/>
    </source>
</evidence>
<dbReference type="GO" id="GO:0003908">
    <property type="term" value="F:methylated-DNA-[protein]-cysteine S-methyltransferase activity"/>
    <property type="evidence" value="ECO:0007669"/>
    <property type="project" value="UniProtKB-EC"/>
</dbReference>
<dbReference type="PROSITE" id="PS00374">
    <property type="entry name" value="MGMT"/>
    <property type="match status" value="1"/>
</dbReference>
<dbReference type="PANTHER" id="PTHR42942:SF1">
    <property type="entry name" value="ALKYLTRANSFERASE-LIKE PROTEIN 1"/>
    <property type="match status" value="1"/>
</dbReference>
<protein>
    <submittedName>
        <fullName evidence="9">MGMT family protein</fullName>
    </submittedName>
</protein>
<comment type="catalytic activity">
    <reaction evidence="1">
        <text>a 4-O-methyl-thymidine in DNA + L-cysteinyl-[protein] = a thymidine in DNA + S-methyl-L-cysteinyl-[protein]</text>
        <dbReference type="Rhea" id="RHEA:53428"/>
        <dbReference type="Rhea" id="RHEA-COMP:10131"/>
        <dbReference type="Rhea" id="RHEA-COMP:10132"/>
        <dbReference type="Rhea" id="RHEA-COMP:13555"/>
        <dbReference type="Rhea" id="RHEA-COMP:13556"/>
        <dbReference type="ChEBI" id="CHEBI:29950"/>
        <dbReference type="ChEBI" id="CHEBI:82612"/>
        <dbReference type="ChEBI" id="CHEBI:137386"/>
        <dbReference type="ChEBI" id="CHEBI:137387"/>
        <dbReference type="EC" id="2.1.1.63"/>
    </reaction>
</comment>
<keyword evidence="2" id="KW-0489">Methyltransferase</keyword>
<organism evidence="9 10">
    <name type="scientific">Candidatus Borkfalkia faecigallinarum</name>
    <dbReference type="NCBI Taxonomy" id="2838509"/>
    <lineage>
        <taxon>Bacteria</taxon>
        <taxon>Bacillati</taxon>
        <taxon>Bacillota</taxon>
        <taxon>Clostridia</taxon>
        <taxon>Christensenellales</taxon>
        <taxon>Christensenellaceae</taxon>
        <taxon>Candidatus Borkfalkia</taxon>
    </lineage>
</organism>
<evidence type="ECO:0000256" key="3">
    <source>
        <dbReference type="ARBA" id="ARBA00022679"/>
    </source>
</evidence>
<gene>
    <name evidence="9" type="ORF">H9737_02535</name>
</gene>
<reference evidence="9" key="1">
    <citation type="journal article" date="2021" name="PeerJ">
        <title>Extensive microbial diversity within the chicken gut microbiome revealed by metagenomics and culture.</title>
        <authorList>
            <person name="Gilroy R."/>
            <person name="Ravi A."/>
            <person name="Getino M."/>
            <person name="Pursley I."/>
            <person name="Horton D.L."/>
            <person name="Alikhan N.F."/>
            <person name="Baker D."/>
            <person name="Gharbi K."/>
            <person name="Hall N."/>
            <person name="Watson M."/>
            <person name="Adriaenssens E.M."/>
            <person name="Foster-Nyarko E."/>
            <person name="Jarju S."/>
            <person name="Secka A."/>
            <person name="Antonio M."/>
            <person name="Oren A."/>
            <person name="Chaudhuri R.R."/>
            <person name="La Ragione R."/>
            <person name="Hildebrand F."/>
            <person name="Pallen M.J."/>
        </authorList>
    </citation>
    <scope>NUCLEOTIDE SEQUENCE</scope>
    <source>
        <strain evidence="9">26628</strain>
    </source>
</reference>
<dbReference type="NCBIfam" id="TIGR00589">
    <property type="entry name" value="ogt"/>
    <property type="match status" value="1"/>
</dbReference>
<proteinExistence type="predicted"/>
<evidence type="ECO:0000313" key="9">
    <source>
        <dbReference type="EMBL" id="HIX46550.1"/>
    </source>
</evidence>
<feature type="domain" description="Methylated-DNA-[protein]-cysteine S-methyltransferase DNA binding" evidence="8">
    <location>
        <begin position="35"/>
        <end position="117"/>
    </location>
</feature>
<sequence>MRAIGQEKKAAAGREKLRAADPEEGVAAPGAGEDNFFARVYEAVRRIPRGRVATYGQIARLCGNARASRAVGYALHVNPAPGAIPCHRVVNREGRLAPAFAFGGPAVQRDLLAAEGVPSAARDGCFYVDLTRYGWFCGDMQSTMRDINA</sequence>
<dbReference type="EMBL" id="DXFD01000042">
    <property type="protein sequence ID" value="HIX46550.1"/>
    <property type="molecule type" value="Genomic_DNA"/>
</dbReference>
<evidence type="ECO:0000256" key="5">
    <source>
        <dbReference type="ARBA" id="ARBA00023204"/>
    </source>
</evidence>
<dbReference type="InterPro" id="IPR036388">
    <property type="entry name" value="WH-like_DNA-bd_sf"/>
</dbReference>
<dbReference type="Proteomes" id="UP000824249">
    <property type="component" value="Unassembled WGS sequence"/>
</dbReference>
<evidence type="ECO:0000256" key="4">
    <source>
        <dbReference type="ARBA" id="ARBA00022763"/>
    </source>
</evidence>
<name>A0A9D1VT69_9FIRM</name>
<feature type="region of interest" description="Disordered" evidence="7">
    <location>
        <begin position="1"/>
        <end position="26"/>
    </location>
</feature>
<comment type="catalytic activity">
    <reaction evidence="6">
        <text>a 6-O-methyl-2'-deoxyguanosine in DNA + L-cysteinyl-[protein] = S-methyl-L-cysteinyl-[protein] + a 2'-deoxyguanosine in DNA</text>
        <dbReference type="Rhea" id="RHEA:24000"/>
        <dbReference type="Rhea" id="RHEA-COMP:10131"/>
        <dbReference type="Rhea" id="RHEA-COMP:10132"/>
        <dbReference type="Rhea" id="RHEA-COMP:11367"/>
        <dbReference type="Rhea" id="RHEA-COMP:11368"/>
        <dbReference type="ChEBI" id="CHEBI:29950"/>
        <dbReference type="ChEBI" id="CHEBI:82612"/>
        <dbReference type="ChEBI" id="CHEBI:85445"/>
        <dbReference type="ChEBI" id="CHEBI:85448"/>
        <dbReference type="EC" id="2.1.1.63"/>
    </reaction>
</comment>
<dbReference type="GO" id="GO:0006281">
    <property type="term" value="P:DNA repair"/>
    <property type="evidence" value="ECO:0007669"/>
    <property type="project" value="UniProtKB-KW"/>
</dbReference>
<dbReference type="InterPro" id="IPR036217">
    <property type="entry name" value="MethylDNA_cys_MeTrfase_DNAb"/>
</dbReference>
<dbReference type="SUPFAM" id="SSF46767">
    <property type="entry name" value="Methylated DNA-protein cysteine methyltransferase, C-terminal domain"/>
    <property type="match status" value="1"/>
</dbReference>
<keyword evidence="5" id="KW-0234">DNA repair</keyword>
<dbReference type="PANTHER" id="PTHR42942">
    <property type="entry name" value="6-O-METHYLGUANINE DNA METHYLTRANSFERASE"/>
    <property type="match status" value="1"/>
</dbReference>
<dbReference type="GO" id="GO:0032259">
    <property type="term" value="P:methylation"/>
    <property type="evidence" value="ECO:0007669"/>
    <property type="project" value="UniProtKB-KW"/>
</dbReference>